<accession>A0A4P7IH93</accession>
<dbReference type="OrthoDB" id="661223at2"/>
<gene>
    <name evidence="1" type="ORF">EXE58_15565</name>
</gene>
<name>A0A4P7IH93_9ACTN</name>
<organism evidence="1 2">
    <name type="scientific">Nocardioides seonyuensis</name>
    <dbReference type="NCBI Taxonomy" id="2518371"/>
    <lineage>
        <taxon>Bacteria</taxon>
        <taxon>Bacillati</taxon>
        <taxon>Actinomycetota</taxon>
        <taxon>Actinomycetes</taxon>
        <taxon>Propionibacteriales</taxon>
        <taxon>Nocardioidaceae</taxon>
        <taxon>Nocardioides</taxon>
    </lineage>
</organism>
<dbReference type="Proteomes" id="UP000294853">
    <property type="component" value="Chromosome"/>
</dbReference>
<keyword evidence="2" id="KW-1185">Reference proteome</keyword>
<evidence type="ECO:0000313" key="1">
    <source>
        <dbReference type="EMBL" id="QBX56734.1"/>
    </source>
</evidence>
<protein>
    <submittedName>
        <fullName evidence="1">Uncharacterized protein</fullName>
    </submittedName>
</protein>
<dbReference type="KEGG" id="nsn:EXE58_15565"/>
<dbReference type="RefSeq" id="WP_135268719.1">
    <property type="nucleotide sequence ID" value="NZ_CP038436.1"/>
</dbReference>
<dbReference type="AlphaFoldDB" id="A0A4P7IH93"/>
<evidence type="ECO:0000313" key="2">
    <source>
        <dbReference type="Proteomes" id="UP000294853"/>
    </source>
</evidence>
<sequence length="207" mass="21705">MLSPRLVKGGLVQVDPGSGAVRRVVMLQYNPDSVARTLKLAGADGGPEALRVGNPPTETLRIEVELDATDAMDKGAGAELGVHPMLAALEQLVHPSVGELRRRDALASSGAIEILPSQGPLTLFVWSAKRILPVQITELTVTEEAFDALLNPVRAKVSLGMRVLTAGDLGYDQRGGGIYLTYLETKAALSRQVADASLSSLGIGGVS</sequence>
<reference evidence="1 2" key="1">
    <citation type="submission" date="2019-03" db="EMBL/GenBank/DDBJ databases">
        <title>Three New Species of Nocardioides, Nocardioides euryhalodurans sp. nov., Nocardioides seonyuensis sp. nov. and Nocardioides eburneoflavus sp. nov. Iolated from Soil.</title>
        <authorList>
            <person name="Roh S.G."/>
            <person name="Lee C."/>
            <person name="Kim M.-K."/>
            <person name="Kim S.B."/>
        </authorList>
    </citation>
    <scope>NUCLEOTIDE SEQUENCE [LARGE SCALE GENOMIC DNA]</scope>
    <source>
        <strain evidence="1 2">MMS17-SY207-3</strain>
    </source>
</reference>
<dbReference type="EMBL" id="CP038436">
    <property type="protein sequence ID" value="QBX56734.1"/>
    <property type="molecule type" value="Genomic_DNA"/>
</dbReference>
<proteinExistence type="predicted"/>